<dbReference type="EMBL" id="BORC01000003">
    <property type="protein sequence ID" value="GIN62180.1"/>
    <property type="molecule type" value="Genomic_DNA"/>
</dbReference>
<protein>
    <submittedName>
        <fullName evidence="1">Uncharacterized protein</fullName>
    </submittedName>
</protein>
<gene>
    <name evidence="1" type="ORF">J27TS8_21730</name>
</gene>
<keyword evidence="2" id="KW-1185">Reference proteome</keyword>
<sequence length="49" mass="5630">MVQRKAAGEIKEATKKILTTRCSNNVEKVKITLIKNEIEWASSRKQKLD</sequence>
<reference evidence="1" key="1">
    <citation type="submission" date="2021-03" db="EMBL/GenBank/DDBJ databases">
        <title>Antimicrobial resistance genes in bacteria isolated from Japanese honey, and their potential for conferring macrolide and lincosamide resistance in the American foulbrood pathogen Paenibacillus larvae.</title>
        <authorList>
            <person name="Okamoto M."/>
            <person name="Kumagai M."/>
            <person name="Kanamori H."/>
            <person name="Takamatsu D."/>
        </authorList>
    </citation>
    <scope>NUCLEOTIDE SEQUENCE</scope>
    <source>
        <strain evidence="1">J27TS8</strain>
    </source>
</reference>
<dbReference type="Proteomes" id="UP000682111">
    <property type="component" value="Unassembled WGS sequence"/>
</dbReference>
<organism evidence="1 2">
    <name type="scientific">Robertmurraya siralis</name>
    <dbReference type="NCBI Taxonomy" id="77777"/>
    <lineage>
        <taxon>Bacteria</taxon>
        <taxon>Bacillati</taxon>
        <taxon>Bacillota</taxon>
        <taxon>Bacilli</taxon>
        <taxon>Bacillales</taxon>
        <taxon>Bacillaceae</taxon>
        <taxon>Robertmurraya</taxon>
    </lineage>
</organism>
<evidence type="ECO:0000313" key="2">
    <source>
        <dbReference type="Proteomes" id="UP000682111"/>
    </source>
</evidence>
<proteinExistence type="predicted"/>
<dbReference type="AlphaFoldDB" id="A0A920BTI0"/>
<accession>A0A920BTI0</accession>
<name>A0A920BTI0_9BACI</name>
<comment type="caution">
    <text evidence="1">The sequence shown here is derived from an EMBL/GenBank/DDBJ whole genome shotgun (WGS) entry which is preliminary data.</text>
</comment>
<evidence type="ECO:0000313" key="1">
    <source>
        <dbReference type="EMBL" id="GIN62180.1"/>
    </source>
</evidence>